<proteinExistence type="predicted"/>
<gene>
    <name evidence="1" type="ORF">Tci_028321</name>
</gene>
<comment type="caution">
    <text evidence="1">The sequence shown here is derived from an EMBL/GenBank/DDBJ whole genome shotgun (WGS) entry which is preliminary data.</text>
</comment>
<sequence length="143" mass="15957">MSGIHYLGNYVKKCLSDGLIRYKMGHPLPHKLDAKEHPHTITQKCCKKGFKLQSDLKDFHEEIREMHYSLNNNFKLLCSVVEPLAKAKKLPVFDGAFRGVGDKEVVVGEGVSVTYSSLEMLTNSCLGGIMVSLVFLEGLEEEA</sequence>
<reference evidence="1" key="1">
    <citation type="journal article" date="2019" name="Sci. Rep.">
        <title>Draft genome of Tanacetum cinerariifolium, the natural source of mosquito coil.</title>
        <authorList>
            <person name="Yamashiro T."/>
            <person name="Shiraishi A."/>
            <person name="Satake H."/>
            <person name="Nakayama K."/>
        </authorList>
    </citation>
    <scope>NUCLEOTIDE SEQUENCE</scope>
</reference>
<accession>A0A6L2L395</accession>
<dbReference type="EMBL" id="BKCJ010003646">
    <property type="protein sequence ID" value="GEU56343.1"/>
    <property type="molecule type" value="Genomic_DNA"/>
</dbReference>
<evidence type="ECO:0000313" key="1">
    <source>
        <dbReference type="EMBL" id="GEU56343.1"/>
    </source>
</evidence>
<name>A0A6L2L395_TANCI</name>
<dbReference type="AlphaFoldDB" id="A0A6L2L395"/>
<protein>
    <submittedName>
        <fullName evidence="1">Uncharacterized protein</fullName>
    </submittedName>
</protein>
<organism evidence="1">
    <name type="scientific">Tanacetum cinerariifolium</name>
    <name type="common">Dalmatian daisy</name>
    <name type="synonym">Chrysanthemum cinerariifolium</name>
    <dbReference type="NCBI Taxonomy" id="118510"/>
    <lineage>
        <taxon>Eukaryota</taxon>
        <taxon>Viridiplantae</taxon>
        <taxon>Streptophyta</taxon>
        <taxon>Embryophyta</taxon>
        <taxon>Tracheophyta</taxon>
        <taxon>Spermatophyta</taxon>
        <taxon>Magnoliopsida</taxon>
        <taxon>eudicotyledons</taxon>
        <taxon>Gunneridae</taxon>
        <taxon>Pentapetalae</taxon>
        <taxon>asterids</taxon>
        <taxon>campanulids</taxon>
        <taxon>Asterales</taxon>
        <taxon>Asteraceae</taxon>
        <taxon>Asteroideae</taxon>
        <taxon>Anthemideae</taxon>
        <taxon>Anthemidinae</taxon>
        <taxon>Tanacetum</taxon>
    </lineage>
</organism>